<accession>A0ABX0G833</accession>
<dbReference type="NCBIfam" id="TIGR01178">
    <property type="entry name" value="ade"/>
    <property type="match status" value="1"/>
</dbReference>
<dbReference type="PANTHER" id="PTHR11113">
    <property type="entry name" value="N-ACETYLGLUCOSAMINE-6-PHOSPHATE DEACETYLASE"/>
    <property type="match status" value="1"/>
</dbReference>
<dbReference type="Gene3D" id="2.30.40.10">
    <property type="entry name" value="Urease, subunit C, domain 1"/>
    <property type="match status" value="1"/>
</dbReference>
<keyword evidence="3 6" id="KW-0378">Hydrolase</keyword>
<dbReference type="InterPro" id="IPR032466">
    <property type="entry name" value="Metal_Hydrolase"/>
</dbReference>
<evidence type="ECO:0000259" key="7">
    <source>
        <dbReference type="Pfam" id="PF01979"/>
    </source>
</evidence>
<comment type="similarity">
    <text evidence="1 6">Belongs to the metallo-dependent hydrolases superfamily. Adenine deaminase family.</text>
</comment>
<dbReference type="HAMAP" id="MF_01518">
    <property type="entry name" value="Adenine_deamin"/>
    <property type="match status" value="1"/>
</dbReference>
<dbReference type="InterPro" id="IPR006680">
    <property type="entry name" value="Amidohydro-rel"/>
</dbReference>
<dbReference type="Gene3D" id="3.20.20.140">
    <property type="entry name" value="Metal-dependent hydrolases"/>
    <property type="match status" value="1"/>
</dbReference>
<dbReference type="Pfam" id="PF13382">
    <property type="entry name" value="Adenine_deam_C"/>
    <property type="match status" value="1"/>
</dbReference>
<dbReference type="GO" id="GO:0000034">
    <property type="term" value="F:adenine deaminase activity"/>
    <property type="evidence" value="ECO:0007669"/>
    <property type="project" value="UniProtKB-EC"/>
</dbReference>
<dbReference type="InterPro" id="IPR006679">
    <property type="entry name" value="Adenine_deam"/>
</dbReference>
<comment type="cofactor">
    <cofactor evidence="6">
        <name>Mn(2+)</name>
        <dbReference type="ChEBI" id="CHEBI:29035"/>
    </cofactor>
</comment>
<evidence type="ECO:0000313" key="9">
    <source>
        <dbReference type="EMBL" id="NHB77023.1"/>
    </source>
</evidence>
<gene>
    <name evidence="6 9" type="primary">ade</name>
    <name evidence="9" type="ORF">G8O29_09755</name>
</gene>
<evidence type="ECO:0000313" key="10">
    <source>
        <dbReference type="Proteomes" id="UP001515660"/>
    </source>
</evidence>
<reference evidence="9 10" key="1">
    <citation type="journal article" date="2022" name="Microorganisms">
        <title>Genome Sequence and Characterization of a Xanthorhodopsin-Containing, Aerobic Anoxygenic Phototrophic Rhodobacter Species, Isolated from Mesophilic Conditions at Yellowstone National Park.</title>
        <authorList>
            <person name="Kyndt J.A."/>
            <person name="Robertson S."/>
            <person name="Shoffstall I.B."/>
            <person name="Ramaley R.F."/>
            <person name="Meyer T.E."/>
        </authorList>
    </citation>
    <scope>NUCLEOTIDE SEQUENCE [LARGE SCALE GENOMIC DNA]</scope>
    <source>
        <strain evidence="9 10">M37P</strain>
    </source>
</reference>
<comment type="caution">
    <text evidence="9">The sequence shown here is derived from an EMBL/GenBank/DDBJ whole genome shotgun (WGS) entry which is preliminary data.</text>
</comment>
<sequence>MPKAPLSDRIEQGRGLVPADLVLKGGRVFDLMTGDLVETDVAICGDTIVGVFGAYSGRREIDVSGRVLVPGFIDTHLHVESSLVTPHEFDRCVTPRGVTTAICDPHEIANVCGVKGIRYFLDAASQLVMDLRVQLSSCVPSTHMETTGARLSAADLVPFMDHPKVIGLAEFMNYPGVLMQDPGCMEKLEAFQGRHIDGHAPLLRGNDLNGYISTGIRTEHEATSYDEGLEKLRKGMRVLIREGSVSKDLHALVGLLTERFSPYLAFCTDDRNPLDIGEHGHLDHMIRTAISLGAPPLAVYRVASLSAAEAFGLKDRGLIAPGKRADIVVVDSLEGCHASLVLAGGVVADEAAFAGRETTEPVARGSVKSARIEAGHFRTGGNRVETPVIGILPGKIITEHLSFDIAPQDGDKRPDLARDLVKIAVIERHGVNGNRATGFVKGFGLRRGAIGSTVCHDHHNIAVVGADYADMAIAANRLVEIEGGFVVVEGGRVLAELALPVAGLMSLKSFEEVREDLVRLRAAACSLGVVLEEPFLQLAFLALPVIPHLKITDMGLVDVDRFEIIP</sequence>
<feature type="domain" description="Adenine deaminase C-terminal" evidence="8">
    <location>
        <begin position="396"/>
        <end position="563"/>
    </location>
</feature>
<dbReference type="InterPro" id="IPR026912">
    <property type="entry name" value="Adenine_deam_C"/>
</dbReference>
<evidence type="ECO:0000256" key="4">
    <source>
        <dbReference type="ARBA" id="ARBA00023211"/>
    </source>
</evidence>
<proteinExistence type="inferred from homology"/>
<feature type="domain" description="Amidohydrolase-related" evidence="7">
    <location>
        <begin position="67"/>
        <end position="350"/>
    </location>
</feature>
<dbReference type="Pfam" id="PF01979">
    <property type="entry name" value="Amidohydro_1"/>
    <property type="match status" value="1"/>
</dbReference>
<dbReference type="PANTHER" id="PTHR11113:SF2">
    <property type="entry name" value="ADENINE DEAMINASE"/>
    <property type="match status" value="1"/>
</dbReference>
<evidence type="ECO:0000256" key="5">
    <source>
        <dbReference type="ARBA" id="ARBA00047720"/>
    </source>
</evidence>
<dbReference type="CDD" id="cd01295">
    <property type="entry name" value="AdeC"/>
    <property type="match status" value="1"/>
</dbReference>
<evidence type="ECO:0000256" key="3">
    <source>
        <dbReference type="ARBA" id="ARBA00022801"/>
    </source>
</evidence>
<dbReference type="SUPFAM" id="SSF51556">
    <property type="entry name" value="Metallo-dependent hydrolases"/>
    <property type="match status" value="1"/>
</dbReference>
<keyword evidence="10" id="KW-1185">Reference proteome</keyword>
<dbReference type="RefSeq" id="WP_166403049.1">
    <property type="nucleotide sequence ID" value="NZ_JAANHS010000006.1"/>
</dbReference>
<dbReference type="Proteomes" id="UP001515660">
    <property type="component" value="Unassembled WGS sequence"/>
</dbReference>
<keyword evidence="4 6" id="KW-0464">Manganese</keyword>
<protein>
    <recommendedName>
        <fullName evidence="2 6">Adenine deaminase</fullName>
        <shortName evidence="6">Adenase</shortName>
        <shortName evidence="6">Adenine aminase</shortName>
        <ecNumber evidence="2 6">3.5.4.2</ecNumber>
    </recommendedName>
</protein>
<evidence type="ECO:0000259" key="8">
    <source>
        <dbReference type="Pfam" id="PF13382"/>
    </source>
</evidence>
<evidence type="ECO:0000256" key="1">
    <source>
        <dbReference type="ARBA" id="ARBA00006773"/>
    </source>
</evidence>
<dbReference type="InterPro" id="IPR011059">
    <property type="entry name" value="Metal-dep_hydrolase_composite"/>
</dbReference>
<comment type="catalytic activity">
    <reaction evidence="5 6">
        <text>adenine + H2O + H(+) = hypoxanthine + NH4(+)</text>
        <dbReference type="Rhea" id="RHEA:23688"/>
        <dbReference type="ChEBI" id="CHEBI:15377"/>
        <dbReference type="ChEBI" id="CHEBI:15378"/>
        <dbReference type="ChEBI" id="CHEBI:16708"/>
        <dbReference type="ChEBI" id="CHEBI:17368"/>
        <dbReference type="ChEBI" id="CHEBI:28938"/>
        <dbReference type="EC" id="3.5.4.2"/>
    </reaction>
</comment>
<dbReference type="EMBL" id="JAANHS010000006">
    <property type="protein sequence ID" value="NHB77023.1"/>
    <property type="molecule type" value="Genomic_DNA"/>
</dbReference>
<evidence type="ECO:0000256" key="6">
    <source>
        <dbReference type="HAMAP-Rule" id="MF_01518"/>
    </source>
</evidence>
<evidence type="ECO:0000256" key="2">
    <source>
        <dbReference type="ARBA" id="ARBA00012782"/>
    </source>
</evidence>
<dbReference type="EC" id="3.5.4.2" evidence="2 6"/>
<organism evidence="9 10">
    <name type="scientific">Rhodobacter calidifons</name>
    <dbReference type="NCBI Taxonomy" id="2715277"/>
    <lineage>
        <taxon>Bacteria</taxon>
        <taxon>Pseudomonadati</taxon>
        <taxon>Pseudomonadota</taxon>
        <taxon>Alphaproteobacteria</taxon>
        <taxon>Rhodobacterales</taxon>
        <taxon>Rhodobacter group</taxon>
        <taxon>Rhodobacter</taxon>
    </lineage>
</organism>
<dbReference type="SUPFAM" id="SSF51338">
    <property type="entry name" value="Composite domain of metallo-dependent hydrolases"/>
    <property type="match status" value="1"/>
</dbReference>
<name>A0ABX0G833_9RHOB</name>